<dbReference type="CDD" id="cd21700">
    <property type="entry name" value="JMTM_Notch_APP"/>
    <property type="match status" value="1"/>
</dbReference>
<evidence type="ECO:0000256" key="16">
    <source>
        <dbReference type="ARBA" id="ARBA00023170"/>
    </source>
</evidence>
<evidence type="ECO:0000256" key="9">
    <source>
        <dbReference type="ARBA" id="ARBA00022729"/>
    </source>
</evidence>
<dbReference type="Gene3D" id="2.60.120.200">
    <property type="match status" value="1"/>
</dbReference>
<dbReference type="InterPro" id="IPR001220">
    <property type="entry name" value="Legume_lectin_dom"/>
</dbReference>
<dbReference type="SMART" id="SM00220">
    <property type="entry name" value="S_TKc"/>
    <property type="match status" value="1"/>
</dbReference>
<dbReference type="GO" id="GO:0004674">
    <property type="term" value="F:protein serine/threonine kinase activity"/>
    <property type="evidence" value="ECO:0007669"/>
    <property type="project" value="UniProtKB-KW"/>
</dbReference>
<evidence type="ECO:0000256" key="5">
    <source>
        <dbReference type="ARBA" id="ARBA00012513"/>
    </source>
</evidence>
<dbReference type="Pfam" id="PF00069">
    <property type="entry name" value="Pkinase"/>
    <property type="match status" value="1"/>
</dbReference>
<name>A0AA88AIQ8_FICCA</name>
<keyword evidence="12" id="KW-0418">Kinase</keyword>
<dbReference type="AlphaFoldDB" id="A0AA88AIQ8"/>
<comment type="subcellular location">
    <subcellularLocation>
        <location evidence="1">Membrane</location>
        <topology evidence="1">Single-pass type I membrane protein</topology>
    </subcellularLocation>
</comment>
<evidence type="ECO:0000256" key="10">
    <source>
        <dbReference type="ARBA" id="ARBA00022734"/>
    </source>
</evidence>
<keyword evidence="13" id="KW-0067">ATP-binding</keyword>
<keyword evidence="8 19" id="KW-0812">Transmembrane</keyword>
<evidence type="ECO:0000256" key="4">
    <source>
        <dbReference type="ARBA" id="ARBA00010217"/>
    </source>
</evidence>
<feature type="transmembrane region" description="Helical" evidence="19">
    <location>
        <begin position="297"/>
        <end position="320"/>
    </location>
</feature>
<dbReference type="PROSITE" id="PS50011">
    <property type="entry name" value="PROTEIN_KINASE_DOM"/>
    <property type="match status" value="1"/>
</dbReference>
<comment type="similarity">
    <text evidence="2">Belongs to the leguminous lectin family.</text>
</comment>
<keyword evidence="10" id="KW-0430">Lectin</keyword>
<evidence type="ECO:0000256" key="14">
    <source>
        <dbReference type="ARBA" id="ARBA00022989"/>
    </source>
</evidence>
<evidence type="ECO:0000256" key="11">
    <source>
        <dbReference type="ARBA" id="ARBA00022741"/>
    </source>
</evidence>
<gene>
    <name evidence="22" type="ORF">TIFTF001_022936</name>
</gene>
<evidence type="ECO:0000256" key="18">
    <source>
        <dbReference type="ARBA" id="ARBA00048679"/>
    </source>
</evidence>
<evidence type="ECO:0000256" key="17">
    <source>
        <dbReference type="ARBA" id="ARBA00047899"/>
    </source>
</evidence>
<reference evidence="22" key="1">
    <citation type="submission" date="2023-07" db="EMBL/GenBank/DDBJ databases">
        <title>draft genome sequence of fig (Ficus carica).</title>
        <authorList>
            <person name="Takahashi T."/>
            <person name="Nishimura K."/>
        </authorList>
    </citation>
    <scope>NUCLEOTIDE SEQUENCE</scope>
</reference>
<keyword evidence="7" id="KW-0808">Transferase</keyword>
<evidence type="ECO:0000313" key="22">
    <source>
        <dbReference type="EMBL" id="GMN53807.1"/>
    </source>
</evidence>
<keyword evidence="14 19" id="KW-1133">Transmembrane helix</keyword>
<dbReference type="InterPro" id="IPR050528">
    <property type="entry name" value="L-type_Lectin-RKs"/>
</dbReference>
<comment type="caution">
    <text evidence="22">The sequence shown here is derived from an EMBL/GenBank/DDBJ whole genome shotgun (WGS) entry which is preliminary data.</text>
</comment>
<comment type="similarity">
    <text evidence="4">In the C-terminal section; belongs to the protein kinase superfamily. Ser/Thr protein kinase family.</text>
</comment>
<comment type="catalytic activity">
    <reaction evidence="17">
        <text>L-threonyl-[protein] + ATP = O-phospho-L-threonyl-[protein] + ADP + H(+)</text>
        <dbReference type="Rhea" id="RHEA:46608"/>
        <dbReference type="Rhea" id="RHEA-COMP:11060"/>
        <dbReference type="Rhea" id="RHEA-COMP:11605"/>
        <dbReference type="ChEBI" id="CHEBI:15378"/>
        <dbReference type="ChEBI" id="CHEBI:30013"/>
        <dbReference type="ChEBI" id="CHEBI:30616"/>
        <dbReference type="ChEBI" id="CHEBI:61977"/>
        <dbReference type="ChEBI" id="CHEBI:456216"/>
        <dbReference type="EC" id="2.7.11.1"/>
    </reaction>
</comment>
<dbReference type="Pfam" id="PF00139">
    <property type="entry name" value="Lectin_legB"/>
    <property type="match status" value="1"/>
</dbReference>
<dbReference type="FunFam" id="3.30.200.20:FF:000621">
    <property type="entry name" value="Putative L-type lectin-domain containing receptor kinase VII.2"/>
    <property type="match status" value="1"/>
</dbReference>
<feature type="signal peptide" evidence="20">
    <location>
        <begin position="1"/>
        <end position="25"/>
    </location>
</feature>
<evidence type="ECO:0000256" key="19">
    <source>
        <dbReference type="SAM" id="Phobius"/>
    </source>
</evidence>
<dbReference type="Gene3D" id="1.10.510.10">
    <property type="entry name" value="Transferase(Phosphotransferase) domain 1"/>
    <property type="match status" value="1"/>
</dbReference>
<dbReference type="Gene3D" id="3.30.200.20">
    <property type="entry name" value="Phosphorylase Kinase, domain 1"/>
    <property type="match status" value="1"/>
</dbReference>
<organism evidence="22 23">
    <name type="scientific">Ficus carica</name>
    <name type="common">Common fig</name>
    <dbReference type="NCBI Taxonomy" id="3494"/>
    <lineage>
        <taxon>Eukaryota</taxon>
        <taxon>Viridiplantae</taxon>
        <taxon>Streptophyta</taxon>
        <taxon>Embryophyta</taxon>
        <taxon>Tracheophyta</taxon>
        <taxon>Spermatophyta</taxon>
        <taxon>Magnoliopsida</taxon>
        <taxon>eudicotyledons</taxon>
        <taxon>Gunneridae</taxon>
        <taxon>Pentapetalae</taxon>
        <taxon>rosids</taxon>
        <taxon>fabids</taxon>
        <taxon>Rosales</taxon>
        <taxon>Moraceae</taxon>
        <taxon>Ficeae</taxon>
        <taxon>Ficus</taxon>
    </lineage>
</organism>
<dbReference type="SUPFAM" id="SSF56112">
    <property type="entry name" value="Protein kinase-like (PK-like)"/>
    <property type="match status" value="1"/>
</dbReference>
<dbReference type="FunFam" id="1.10.510.10:FF:000108">
    <property type="entry name" value="L-type lectin-domain containing receptor kinase S.4"/>
    <property type="match status" value="1"/>
</dbReference>
<keyword evidence="16" id="KW-0675">Receptor</keyword>
<accession>A0AA88AIQ8</accession>
<keyword evidence="11" id="KW-0547">Nucleotide-binding</keyword>
<protein>
    <recommendedName>
        <fullName evidence="5">non-specific serine/threonine protein kinase</fullName>
        <ecNumber evidence="5">2.7.11.1</ecNumber>
    </recommendedName>
</protein>
<dbReference type="InterPro" id="IPR000719">
    <property type="entry name" value="Prot_kinase_dom"/>
</dbReference>
<evidence type="ECO:0000256" key="12">
    <source>
        <dbReference type="ARBA" id="ARBA00022777"/>
    </source>
</evidence>
<dbReference type="GO" id="GO:0005524">
    <property type="term" value="F:ATP binding"/>
    <property type="evidence" value="ECO:0007669"/>
    <property type="project" value="UniProtKB-KW"/>
</dbReference>
<evidence type="ECO:0000259" key="21">
    <source>
        <dbReference type="PROSITE" id="PS50011"/>
    </source>
</evidence>
<keyword evidence="6" id="KW-0723">Serine/threonine-protein kinase</keyword>
<keyword evidence="9 20" id="KW-0732">Signal</keyword>
<dbReference type="EC" id="2.7.11.1" evidence="5"/>
<evidence type="ECO:0000256" key="6">
    <source>
        <dbReference type="ARBA" id="ARBA00022527"/>
    </source>
</evidence>
<evidence type="ECO:0000256" key="20">
    <source>
        <dbReference type="SAM" id="SignalP"/>
    </source>
</evidence>
<evidence type="ECO:0000256" key="15">
    <source>
        <dbReference type="ARBA" id="ARBA00023136"/>
    </source>
</evidence>
<dbReference type="EMBL" id="BTGU01000048">
    <property type="protein sequence ID" value="GMN53807.1"/>
    <property type="molecule type" value="Genomic_DNA"/>
</dbReference>
<evidence type="ECO:0000256" key="2">
    <source>
        <dbReference type="ARBA" id="ARBA00007606"/>
    </source>
</evidence>
<comment type="catalytic activity">
    <reaction evidence="18">
        <text>L-seryl-[protein] + ATP = O-phospho-L-seryl-[protein] + ADP + H(+)</text>
        <dbReference type="Rhea" id="RHEA:17989"/>
        <dbReference type="Rhea" id="RHEA-COMP:9863"/>
        <dbReference type="Rhea" id="RHEA-COMP:11604"/>
        <dbReference type="ChEBI" id="CHEBI:15378"/>
        <dbReference type="ChEBI" id="CHEBI:29999"/>
        <dbReference type="ChEBI" id="CHEBI:30616"/>
        <dbReference type="ChEBI" id="CHEBI:83421"/>
        <dbReference type="ChEBI" id="CHEBI:456216"/>
        <dbReference type="EC" id="2.7.11.1"/>
    </reaction>
</comment>
<dbReference type="PANTHER" id="PTHR27007">
    <property type="match status" value="1"/>
</dbReference>
<dbReference type="CDD" id="cd14066">
    <property type="entry name" value="STKc_IRAK"/>
    <property type="match status" value="1"/>
</dbReference>
<feature type="domain" description="Protein kinase" evidence="21">
    <location>
        <begin position="358"/>
        <end position="629"/>
    </location>
</feature>
<dbReference type="InterPro" id="IPR011009">
    <property type="entry name" value="Kinase-like_dom_sf"/>
</dbReference>
<dbReference type="CDD" id="cd06899">
    <property type="entry name" value="lectin_legume_LecRK_Arcelin_ConA"/>
    <property type="match status" value="1"/>
</dbReference>
<dbReference type="Proteomes" id="UP001187192">
    <property type="component" value="Unassembled WGS sequence"/>
</dbReference>
<keyword evidence="15 19" id="KW-0472">Membrane</keyword>
<evidence type="ECO:0000256" key="1">
    <source>
        <dbReference type="ARBA" id="ARBA00004479"/>
    </source>
</evidence>
<sequence>MSLRITLPFCLFLVTILNSTKWVSSTTEFVFNTNFTSSNLLFFGDSTVQQSSMSSSSSILSLTNDSTTFSMGRALFPSKIPTKPPTNTSFSFSTSFIFSISSVHGLQPGHGFAFLFVPFTGLAGASSSQHLGLFNLTNNGDPDNHVFAVEFDVFKNQEFGDIDDNHVGLDVNSLTSSASEPAGYWDGEEDDVFKKSELKNGVNYQVWIDFLDSRINVTMAPADRRRPRRPLISESLDLSEVLLDEMYVGFTGATGQLVESHRILAWSFSDTNFSIGDALVTRNLPSFVASKGTSSGLVIGVSVGCAVLVCVLLVIGCVVFRRKKRKPEGEDEEIGEWEKEYWPHRIEYKEIHKATEGFSEKNVIGIGGNGKVYKGVLAGGVEVGVKRISLKNEQGMREFLAEISSLGRLKHRNLVGIKGWCKKEKGSLILVYDYMQNGSLDKRIFDCSESMLLSWEERIKVLKDVASGILYLHEGWEVKVLHRDIKASNVLIDKDMNARLGDFGLAKMHNHGQLANTTRVVGTVGYMAPEVVQTGRCSVQTDVFGFGVLVLEVVSGRRPIQEGLSGLVEWVRRLMETGELLSALDERLKSRGGYDVEEVKRVLYLGLACVNPDPNGRPTMGQVVKVLEVKSTNDGDSELEEEGMEVELLQRMRMAATTSSESRWDYGRRGAHPTIEDIRNSSSFSMSLSGSDIIRVGR</sequence>
<dbReference type="GO" id="GO:0016020">
    <property type="term" value="C:membrane"/>
    <property type="evidence" value="ECO:0007669"/>
    <property type="project" value="UniProtKB-SubCell"/>
</dbReference>
<evidence type="ECO:0000256" key="8">
    <source>
        <dbReference type="ARBA" id="ARBA00022692"/>
    </source>
</evidence>
<dbReference type="SUPFAM" id="SSF49899">
    <property type="entry name" value="Concanavalin A-like lectins/glucanases"/>
    <property type="match status" value="1"/>
</dbReference>
<dbReference type="InterPro" id="IPR013320">
    <property type="entry name" value="ConA-like_dom_sf"/>
</dbReference>
<proteinExistence type="inferred from homology"/>
<comment type="similarity">
    <text evidence="3">In the N-terminal section; belongs to the leguminous lectin family.</text>
</comment>
<dbReference type="PROSITE" id="PS00108">
    <property type="entry name" value="PROTEIN_KINASE_ST"/>
    <property type="match status" value="1"/>
</dbReference>
<evidence type="ECO:0000313" key="23">
    <source>
        <dbReference type="Proteomes" id="UP001187192"/>
    </source>
</evidence>
<feature type="chain" id="PRO_5041708521" description="non-specific serine/threonine protein kinase" evidence="20">
    <location>
        <begin position="26"/>
        <end position="698"/>
    </location>
</feature>
<dbReference type="GO" id="GO:0030246">
    <property type="term" value="F:carbohydrate binding"/>
    <property type="evidence" value="ECO:0007669"/>
    <property type="project" value="UniProtKB-KW"/>
</dbReference>
<evidence type="ECO:0000256" key="3">
    <source>
        <dbReference type="ARBA" id="ARBA00008536"/>
    </source>
</evidence>
<evidence type="ECO:0000256" key="7">
    <source>
        <dbReference type="ARBA" id="ARBA00022679"/>
    </source>
</evidence>
<keyword evidence="23" id="KW-1185">Reference proteome</keyword>
<dbReference type="FunFam" id="2.60.120.200:FF:000246">
    <property type="entry name" value="L-type lectin-domain containing receptor kinase V.9"/>
    <property type="match status" value="1"/>
</dbReference>
<dbReference type="InterPro" id="IPR008271">
    <property type="entry name" value="Ser/Thr_kinase_AS"/>
</dbReference>
<evidence type="ECO:0000256" key="13">
    <source>
        <dbReference type="ARBA" id="ARBA00022840"/>
    </source>
</evidence>